<gene>
    <name evidence="2" type="ORF">HDF12_003171</name>
</gene>
<dbReference type="Proteomes" id="UP000534186">
    <property type="component" value="Unassembled WGS sequence"/>
</dbReference>
<protein>
    <recommendedName>
        <fullName evidence="1">GerMN domain-containing protein</fullName>
    </recommendedName>
</protein>
<organism evidence="2 3">
    <name type="scientific">Tunturiibacter lichenicola</name>
    <dbReference type="NCBI Taxonomy" id="2051959"/>
    <lineage>
        <taxon>Bacteria</taxon>
        <taxon>Pseudomonadati</taxon>
        <taxon>Acidobacteriota</taxon>
        <taxon>Terriglobia</taxon>
        <taxon>Terriglobales</taxon>
        <taxon>Acidobacteriaceae</taxon>
        <taxon>Tunturiibacter</taxon>
    </lineage>
</organism>
<feature type="domain" description="GerMN" evidence="1">
    <location>
        <begin position="84"/>
        <end position="190"/>
    </location>
</feature>
<evidence type="ECO:0000313" key="3">
    <source>
        <dbReference type="Proteomes" id="UP000534186"/>
    </source>
</evidence>
<sequence>MIPRYQRILFWSLIAGIFLMSAFLLRGCQQAHKRLAALNDATPIAAPTATSTEDISLYLANDADASITPTTESVALPQAPTLRARTLLEHLLATYSIPASKHPLQSGPAVDDVFLLTPATNTPDRYHIGSSQNAQLAIVNLRGSFVDNHPSGIQVEALTVQSIIGTLHAALPQVTGVRFLVDGQPHDTLAGHADLLRTYPAVDTTSHPAPPTEAPQL</sequence>
<reference evidence="2 3" key="1">
    <citation type="submission" date="2020-07" db="EMBL/GenBank/DDBJ databases">
        <title>Genomic Encyclopedia of Type Strains, Phase IV (KMG-V): Genome sequencing to study the core and pangenomes of soil and plant-associated prokaryotes.</title>
        <authorList>
            <person name="Whitman W."/>
        </authorList>
    </citation>
    <scope>NUCLEOTIDE SEQUENCE [LARGE SCALE GENOMIC DNA]</scope>
    <source>
        <strain evidence="2 3">M8UP30</strain>
    </source>
</reference>
<evidence type="ECO:0000259" key="1">
    <source>
        <dbReference type="SMART" id="SM00909"/>
    </source>
</evidence>
<evidence type="ECO:0000313" key="2">
    <source>
        <dbReference type="EMBL" id="NYF52772.1"/>
    </source>
</evidence>
<dbReference type="EMBL" id="JACCCV010000002">
    <property type="protein sequence ID" value="NYF52772.1"/>
    <property type="molecule type" value="Genomic_DNA"/>
</dbReference>
<dbReference type="InterPro" id="IPR019606">
    <property type="entry name" value="GerMN"/>
</dbReference>
<dbReference type="Pfam" id="PF10646">
    <property type="entry name" value="Germane"/>
    <property type="match status" value="1"/>
</dbReference>
<dbReference type="AlphaFoldDB" id="A0A7Y9NP66"/>
<comment type="caution">
    <text evidence="2">The sequence shown here is derived from an EMBL/GenBank/DDBJ whole genome shotgun (WGS) entry which is preliminary data.</text>
</comment>
<dbReference type="SMART" id="SM00909">
    <property type="entry name" value="Germane"/>
    <property type="match status" value="1"/>
</dbReference>
<name>A0A7Y9NP66_9BACT</name>
<accession>A0A7Y9NP66</accession>
<proteinExistence type="predicted"/>